<reference evidence="9" key="1">
    <citation type="submission" date="2018-11" db="EMBL/GenBank/DDBJ databases">
        <title>Genome sequencing of a novel mesophilic and cellulolytic organism within the genus Hungateiclostridium.</title>
        <authorList>
            <person name="Rettenmaier R."/>
            <person name="Liebl W."/>
            <person name="Zverlov V."/>
        </authorList>
    </citation>
    <scope>NUCLEOTIDE SEQUENCE [LARGE SCALE GENOMIC DNA]</scope>
    <source>
        <strain evidence="9">N2K1</strain>
    </source>
</reference>
<dbReference type="GO" id="GO:0007165">
    <property type="term" value="P:signal transduction"/>
    <property type="evidence" value="ECO:0007669"/>
    <property type="project" value="UniProtKB-KW"/>
</dbReference>
<dbReference type="Gene3D" id="1.10.287.950">
    <property type="entry name" value="Methyl-accepting chemotaxis protein"/>
    <property type="match status" value="1"/>
</dbReference>
<dbReference type="Pfam" id="PF05227">
    <property type="entry name" value="CHASE3"/>
    <property type="match status" value="1"/>
</dbReference>
<dbReference type="GO" id="GO:0005886">
    <property type="term" value="C:plasma membrane"/>
    <property type="evidence" value="ECO:0007669"/>
    <property type="project" value="TreeGrafter"/>
</dbReference>
<feature type="region of interest" description="Disordered" evidence="4">
    <location>
        <begin position="289"/>
        <end position="333"/>
    </location>
</feature>
<evidence type="ECO:0000256" key="3">
    <source>
        <dbReference type="PROSITE-ProRule" id="PRU00284"/>
    </source>
</evidence>
<dbReference type="Pfam" id="PF00015">
    <property type="entry name" value="MCPsignal"/>
    <property type="match status" value="1"/>
</dbReference>
<dbReference type="SUPFAM" id="SSF58104">
    <property type="entry name" value="Methyl-accepting chemotaxis protein (MCP) signaling domain"/>
    <property type="match status" value="1"/>
</dbReference>
<feature type="domain" description="Methyl-accepting transducer" evidence="6">
    <location>
        <begin position="273"/>
        <end position="502"/>
    </location>
</feature>
<dbReference type="SMART" id="SM00304">
    <property type="entry name" value="HAMP"/>
    <property type="match status" value="1"/>
</dbReference>
<dbReference type="Proteomes" id="UP000289166">
    <property type="component" value="Unassembled WGS sequence"/>
</dbReference>
<evidence type="ECO:0000256" key="2">
    <source>
        <dbReference type="ARBA" id="ARBA00029447"/>
    </source>
</evidence>
<comment type="similarity">
    <text evidence="2">Belongs to the methyl-accepting chemotaxis (MCP) protein family.</text>
</comment>
<evidence type="ECO:0000259" key="6">
    <source>
        <dbReference type="PROSITE" id="PS50111"/>
    </source>
</evidence>
<dbReference type="InterPro" id="IPR003660">
    <property type="entry name" value="HAMP_dom"/>
</dbReference>
<dbReference type="PANTHER" id="PTHR43531:SF11">
    <property type="entry name" value="METHYL-ACCEPTING CHEMOTAXIS PROTEIN 3"/>
    <property type="match status" value="1"/>
</dbReference>
<name>A0A4Q0I3Y9_9FIRM</name>
<dbReference type="PANTHER" id="PTHR43531">
    <property type="entry name" value="PROTEIN ICFG"/>
    <property type="match status" value="1"/>
</dbReference>
<dbReference type="InterPro" id="IPR004089">
    <property type="entry name" value="MCPsignal_dom"/>
</dbReference>
<proteinExistence type="inferred from homology"/>
<gene>
    <name evidence="8" type="ORF">EFD62_11935</name>
</gene>
<feature type="domain" description="HAMP" evidence="7">
    <location>
        <begin position="215"/>
        <end position="268"/>
    </location>
</feature>
<dbReference type="PROSITE" id="PS50111">
    <property type="entry name" value="CHEMOTAXIS_TRANSDUC_2"/>
    <property type="match status" value="1"/>
</dbReference>
<organism evidence="8 9">
    <name type="scientific">Acetivibrio mesophilus</name>
    <dbReference type="NCBI Taxonomy" id="2487273"/>
    <lineage>
        <taxon>Bacteria</taxon>
        <taxon>Bacillati</taxon>
        <taxon>Bacillota</taxon>
        <taxon>Clostridia</taxon>
        <taxon>Eubacteriales</taxon>
        <taxon>Oscillospiraceae</taxon>
        <taxon>Acetivibrio</taxon>
    </lineage>
</organism>
<keyword evidence="5" id="KW-1133">Transmembrane helix</keyword>
<dbReference type="PROSITE" id="PS50885">
    <property type="entry name" value="HAMP"/>
    <property type="match status" value="1"/>
</dbReference>
<dbReference type="FunFam" id="1.10.287.950:FF:000001">
    <property type="entry name" value="Methyl-accepting chemotaxis sensory transducer"/>
    <property type="match status" value="1"/>
</dbReference>
<dbReference type="CDD" id="cd19410">
    <property type="entry name" value="HK9-like_sensor"/>
    <property type="match status" value="1"/>
</dbReference>
<evidence type="ECO:0000256" key="4">
    <source>
        <dbReference type="SAM" id="MobiDB-lite"/>
    </source>
</evidence>
<dbReference type="CDD" id="cd11386">
    <property type="entry name" value="MCP_signal"/>
    <property type="match status" value="1"/>
</dbReference>
<evidence type="ECO:0000256" key="5">
    <source>
        <dbReference type="SAM" id="Phobius"/>
    </source>
</evidence>
<dbReference type="GO" id="GO:0004888">
    <property type="term" value="F:transmembrane signaling receptor activity"/>
    <property type="evidence" value="ECO:0007669"/>
    <property type="project" value="TreeGrafter"/>
</dbReference>
<dbReference type="InterPro" id="IPR051310">
    <property type="entry name" value="MCP_chemotaxis"/>
</dbReference>
<dbReference type="InterPro" id="IPR007891">
    <property type="entry name" value="CHASE3"/>
</dbReference>
<feature type="transmembrane region" description="Helical" evidence="5">
    <location>
        <begin position="13"/>
        <end position="35"/>
    </location>
</feature>
<dbReference type="Pfam" id="PF00672">
    <property type="entry name" value="HAMP"/>
    <property type="match status" value="1"/>
</dbReference>
<comment type="caution">
    <text evidence="8">The sequence shown here is derived from an EMBL/GenBank/DDBJ whole genome shotgun (WGS) entry which is preliminary data.</text>
</comment>
<dbReference type="RefSeq" id="WP_069195315.1">
    <property type="nucleotide sequence ID" value="NZ_RLII01000017.1"/>
</dbReference>
<keyword evidence="5" id="KW-0812">Transmembrane</keyword>
<keyword evidence="1" id="KW-0145">Chemotaxis</keyword>
<keyword evidence="9" id="KW-1185">Reference proteome</keyword>
<evidence type="ECO:0000259" key="7">
    <source>
        <dbReference type="PROSITE" id="PS50885"/>
    </source>
</evidence>
<accession>A0A4Q0I3Y9</accession>
<protein>
    <submittedName>
        <fullName evidence="8">HAMP domain-containing protein</fullName>
    </submittedName>
</protein>
<dbReference type="GO" id="GO:0006935">
    <property type="term" value="P:chemotaxis"/>
    <property type="evidence" value="ECO:0007669"/>
    <property type="project" value="UniProtKB-KW"/>
</dbReference>
<keyword evidence="3" id="KW-0807">Transducer</keyword>
<dbReference type="Gene3D" id="6.10.340.10">
    <property type="match status" value="1"/>
</dbReference>
<dbReference type="CDD" id="cd06225">
    <property type="entry name" value="HAMP"/>
    <property type="match status" value="1"/>
</dbReference>
<dbReference type="OrthoDB" id="9814363at2"/>
<feature type="transmembrane region" description="Helical" evidence="5">
    <location>
        <begin position="193"/>
        <end position="213"/>
    </location>
</feature>
<dbReference type="SMART" id="SM00283">
    <property type="entry name" value="MA"/>
    <property type="match status" value="1"/>
</dbReference>
<evidence type="ECO:0000256" key="1">
    <source>
        <dbReference type="ARBA" id="ARBA00022500"/>
    </source>
</evidence>
<dbReference type="EMBL" id="RLII01000017">
    <property type="protein sequence ID" value="RXE58487.1"/>
    <property type="molecule type" value="Genomic_DNA"/>
</dbReference>
<evidence type="ECO:0000313" key="9">
    <source>
        <dbReference type="Proteomes" id="UP000289166"/>
    </source>
</evidence>
<keyword evidence="5" id="KW-0472">Membrane</keyword>
<dbReference type="AlphaFoldDB" id="A0A4Q0I3Y9"/>
<evidence type="ECO:0000313" key="8">
    <source>
        <dbReference type="EMBL" id="RXE58487.1"/>
    </source>
</evidence>
<sequence length="579" mass="63538">MNFFGNLSLGKKLYSGFAAVLVILIALSAITFTNFSKLHETTNWNTHTYEVIVELESMLKEMINMETGQRGFALTGVEESLKPFNTGKEEFEKHFNIVKELTADNPKQQELLSSLKSTQQEWLKIAEASISLRRNVLNGTNTMDDIIRDEQAARGKEIFDKFREIIAESESIERTLLDTRAEELEDLKTKTNMVIIIGTSLSVLIALAIAFFITRMITRPVNEIKMVAQNIAEGDLSVTIDNKYYKDEIGALAEAFEKMTENLNEVMTNINSSAEQVASGSRQVSDFSTSLSQGAAEQATSTEELSASIEEVSSQTKRNAENANQANSLAENAKLNASQGNEHMSRMLKAMDEINDSSASISKIIKVIDEIAFQTNILALNAAVEAARAGQHGKGFAVVAEEVRNLAQRSANVAKETTTMIEDSINKVEDGTKIAKETADALNEIVDNIAKVTELVNDIATASNNQATAISQINQGVIQISQVVQTTSATSEESAAASEQLAGQAEVLKEQVSKFKLRKTIRSASYKEANDINPGILKMLEDMIDKDKVAKKSTGEKSKELVSNSSKKIVLNENEFGKY</sequence>